<feature type="transmembrane region" description="Helical" evidence="6">
    <location>
        <begin position="272"/>
        <end position="293"/>
    </location>
</feature>
<sequence>MNKTSSWRSRLRVAVLVIVLAAAVAAIVRNWAELEAALRELSPWAVAGAFPLSLLAMVAALFTWRSLMADFGAKLRVGDAARIFYLSQLGKYIPGSIWSMLSQAELARDLHVPRRTTLTVGVLTIVIAEAVGLSVALVTLPFAAPAAAEEYWWVALLAPLFLIGLHPKLLTWGVNLALRLLRRAPLDHPPSWRGLLRTAGLQMLVWLMFGLSAWVLVLGLGGSPGEALPAAIGGYALAHCVGLLAVGLPAGAGVRDLALAAALSSVLSAPEAFVVALVARMIITAVDLLLATLQLRRRRRAEPSILELSGAIPDNSA</sequence>
<accession>A0A6V8LKM1</accession>
<evidence type="ECO:0000256" key="1">
    <source>
        <dbReference type="ARBA" id="ARBA00004651"/>
    </source>
</evidence>
<keyword evidence="2" id="KW-1003">Cell membrane</keyword>
<keyword evidence="8" id="KW-1185">Reference proteome</keyword>
<feature type="transmembrane region" description="Helical" evidence="6">
    <location>
        <begin position="232"/>
        <end position="252"/>
    </location>
</feature>
<feature type="transmembrane region" description="Helical" evidence="6">
    <location>
        <begin position="151"/>
        <end position="174"/>
    </location>
</feature>
<proteinExistence type="predicted"/>
<keyword evidence="3 6" id="KW-0812">Transmembrane</keyword>
<evidence type="ECO:0000256" key="6">
    <source>
        <dbReference type="SAM" id="Phobius"/>
    </source>
</evidence>
<evidence type="ECO:0000256" key="5">
    <source>
        <dbReference type="ARBA" id="ARBA00023136"/>
    </source>
</evidence>
<dbReference type="AlphaFoldDB" id="A0A6V8LKM1"/>
<dbReference type="RefSeq" id="WP_173081947.1">
    <property type="nucleotide sequence ID" value="NZ_BAABJB010000020.1"/>
</dbReference>
<organism evidence="7 8">
    <name type="scientific">Phytohabitans rumicis</name>
    <dbReference type="NCBI Taxonomy" id="1076125"/>
    <lineage>
        <taxon>Bacteria</taxon>
        <taxon>Bacillati</taxon>
        <taxon>Actinomycetota</taxon>
        <taxon>Actinomycetes</taxon>
        <taxon>Micromonosporales</taxon>
        <taxon>Micromonosporaceae</taxon>
    </lineage>
</organism>
<reference evidence="7 8" key="1">
    <citation type="submission" date="2020-03" db="EMBL/GenBank/DDBJ databases">
        <title>Whole genome shotgun sequence of Phytohabitans rumicis NBRC 108638.</title>
        <authorList>
            <person name="Komaki H."/>
            <person name="Tamura T."/>
        </authorList>
    </citation>
    <scope>NUCLEOTIDE SEQUENCE [LARGE SCALE GENOMIC DNA]</scope>
    <source>
        <strain evidence="7 8">NBRC 108638</strain>
    </source>
</reference>
<gene>
    <name evidence="7" type="ORF">Prum_083580</name>
</gene>
<dbReference type="InterPro" id="IPR022791">
    <property type="entry name" value="L-PG_synthase/AglD"/>
</dbReference>
<feature type="transmembrane region" description="Helical" evidence="6">
    <location>
        <begin position="121"/>
        <end position="144"/>
    </location>
</feature>
<keyword evidence="5 6" id="KW-0472">Membrane</keyword>
<dbReference type="EMBL" id="BLPG01000001">
    <property type="protein sequence ID" value="GFJ94716.1"/>
    <property type="molecule type" value="Genomic_DNA"/>
</dbReference>
<dbReference type="GO" id="GO:0005886">
    <property type="term" value="C:plasma membrane"/>
    <property type="evidence" value="ECO:0007669"/>
    <property type="project" value="UniProtKB-SubCell"/>
</dbReference>
<evidence type="ECO:0000256" key="3">
    <source>
        <dbReference type="ARBA" id="ARBA00022692"/>
    </source>
</evidence>
<feature type="transmembrane region" description="Helical" evidence="6">
    <location>
        <begin position="41"/>
        <end position="62"/>
    </location>
</feature>
<evidence type="ECO:0000313" key="7">
    <source>
        <dbReference type="EMBL" id="GFJ94716.1"/>
    </source>
</evidence>
<evidence type="ECO:0000256" key="2">
    <source>
        <dbReference type="ARBA" id="ARBA00022475"/>
    </source>
</evidence>
<protein>
    <submittedName>
        <fullName evidence="7">Membrane protein</fullName>
    </submittedName>
</protein>
<keyword evidence="4 6" id="KW-1133">Transmembrane helix</keyword>
<reference evidence="7 8" key="2">
    <citation type="submission" date="2020-03" db="EMBL/GenBank/DDBJ databases">
        <authorList>
            <person name="Ichikawa N."/>
            <person name="Kimura A."/>
            <person name="Kitahashi Y."/>
            <person name="Uohara A."/>
        </authorList>
    </citation>
    <scope>NUCLEOTIDE SEQUENCE [LARGE SCALE GENOMIC DNA]</scope>
    <source>
        <strain evidence="7 8">NBRC 108638</strain>
    </source>
</reference>
<dbReference type="Proteomes" id="UP000482960">
    <property type="component" value="Unassembled WGS sequence"/>
</dbReference>
<name>A0A6V8LKM1_9ACTN</name>
<evidence type="ECO:0000256" key="4">
    <source>
        <dbReference type="ARBA" id="ARBA00022989"/>
    </source>
</evidence>
<evidence type="ECO:0000313" key="8">
    <source>
        <dbReference type="Proteomes" id="UP000482960"/>
    </source>
</evidence>
<dbReference type="Pfam" id="PF03706">
    <property type="entry name" value="LPG_synthase_TM"/>
    <property type="match status" value="1"/>
</dbReference>
<feature type="transmembrane region" description="Helical" evidence="6">
    <location>
        <begin position="194"/>
        <end position="220"/>
    </location>
</feature>
<comment type="subcellular location">
    <subcellularLocation>
        <location evidence="1">Cell membrane</location>
        <topology evidence="1">Multi-pass membrane protein</topology>
    </subcellularLocation>
</comment>
<comment type="caution">
    <text evidence="7">The sequence shown here is derived from an EMBL/GenBank/DDBJ whole genome shotgun (WGS) entry which is preliminary data.</text>
</comment>